<dbReference type="AlphaFoldDB" id="A0A4V2Q933"/>
<accession>A0A4V2Q933</accession>
<dbReference type="Pfam" id="PF13876">
    <property type="entry name" value="Phage_gp49_66"/>
    <property type="match status" value="1"/>
</dbReference>
<proteinExistence type="predicted"/>
<sequence>MKCPKCQGVRVSTERRPNGNNICGSCGHTWPNGPAAAVSLNASKVSLTQEDIDKAIVSEEYIKMGKKTVVCLLTLKNGFEIVGTGSCVDPANFDMAIGKTYAREDAASQIWKLEGYHLQCQHPASR</sequence>
<reference evidence="1 2" key="1">
    <citation type="submission" date="2019-03" db="EMBL/GenBank/DDBJ databases">
        <title>Genomic Encyclopedia of Type Strains, Phase IV (KMG-IV): sequencing the most valuable type-strain genomes for metagenomic binning, comparative biology and taxonomic classification.</title>
        <authorList>
            <person name="Goeker M."/>
        </authorList>
    </citation>
    <scope>NUCLEOTIDE SEQUENCE [LARGE SCALE GENOMIC DNA]</scope>
    <source>
        <strain evidence="1 2">DSM 15969</strain>
    </source>
</reference>
<gene>
    <name evidence="1" type="ORF">EV210_101161</name>
</gene>
<keyword evidence="2" id="KW-1185">Reference proteome</keyword>
<dbReference type="InterPro" id="IPR025915">
    <property type="entry name" value="Phage_gp49_66"/>
</dbReference>
<name>A0A4V2Q933_9FIRM</name>
<comment type="caution">
    <text evidence="1">The sequence shown here is derived from an EMBL/GenBank/DDBJ whole genome shotgun (WGS) entry which is preliminary data.</text>
</comment>
<organism evidence="1 2">
    <name type="scientific">Anaerospora hongkongensis</name>
    <dbReference type="NCBI Taxonomy" id="244830"/>
    <lineage>
        <taxon>Bacteria</taxon>
        <taxon>Bacillati</taxon>
        <taxon>Bacillota</taxon>
        <taxon>Negativicutes</taxon>
        <taxon>Selenomonadales</taxon>
        <taxon>Sporomusaceae</taxon>
        <taxon>Anaerospora</taxon>
    </lineage>
</organism>
<dbReference type="EMBL" id="SLUI01000001">
    <property type="protein sequence ID" value="TCL39963.1"/>
    <property type="molecule type" value="Genomic_DNA"/>
</dbReference>
<evidence type="ECO:0000313" key="1">
    <source>
        <dbReference type="EMBL" id="TCL39963.1"/>
    </source>
</evidence>
<protein>
    <submittedName>
        <fullName evidence="1">N4 Gp49/Sf6 Gp66 family protein</fullName>
    </submittedName>
</protein>
<dbReference type="Proteomes" id="UP000295063">
    <property type="component" value="Unassembled WGS sequence"/>
</dbReference>
<evidence type="ECO:0000313" key="2">
    <source>
        <dbReference type="Proteomes" id="UP000295063"/>
    </source>
</evidence>
<dbReference type="OrthoDB" id="9806476at2"/>
<dbReference type="RefSeq" id="WP_132074086.1">
    <property type="nucleotide sequence ID" value="NZ_SLUI01000001.1"/>
</dbReference>